<accession>A0AAU9ITQ8</accession>
<keyword evidence="2" id="KW-1185">Reference proteome</keyword>
<organism evidence="1 2">
    <name type="scientific">Blepharisma stoltei</name>
    <dbReference type="NCBI Taxonomy" id="1481888"/>
    <lineage>
        <taxon>Eukaryota</taxon>
        <taxon>Sar</taxon>
        <taxon>Alveolata</taxon>
        <taxon>Ciliophora</taxon>
        <taxon>Postciliodesmatophora</taxon>
        <taxon>Heterotrichea</taxon>
        <taxon>Heterotrichida</taxon>
        <taxon>Blepharismidae</taxon>
        <taxon>Blepharisma</taxon>
    </lineage>
</organism>
<evidence type="ECO:0000313" key="1">
    <source>
        <dbReference type="EMBL" id="CAG9317072.1"/>
    </source>
</evidence>
<gene>
    <name evidence="1" type="ORF">BSTOLATCC_MIC17694</name>
</gene>
<comment type="caution">
    <text evidence="1">The sequence shown here is derived from an EMBL/GenBank/DDBJ whole genome shotgun (WGS) entry which is preliminary data.</text>
</comment>
<reference evidence="1" key="1">
    <citation type="submission" date="2021-09" db="EMBL/GenBank/DDBJ databases">
        <authorList>
            <consortium name="AG Swart"/>
            <person name="Singh M."/>
            <person name="Singh A."/>
            <person name="Seah K."/>
            <person name="Emmerich C."/>
        </authorList>
    </citation>
    <scope>NUCLEOTIDE SEQUENCE</scope>
    <source>
        <strain evidence="1">ATCC30299</strain>
    </source>
</reference>
<evidence type="ECO:0000313" key="2">
    <source>
        <dbReference type="Proteomes" id="UP001162131"/>
    </source>
</evidence>
<dbReference type="Proteomes" id="UP001162131">
    <property type="component" value="Unassembled WGS sequence"/>
</dbReference>
<dbReference type="EMBL" id="CAJZBQ010000017">
    <property type="protein sequence ID" value="CAG9317072.1"/>
    <property type="molecule type" value="Genomic_DNA"/>
</dbReference>
<sequence>MRSSNRLSDLFHDFGLFADISRAIEDIIILNGTKEMIDSYVYKLSNLTVEVIDIQTHILDDFSQWEYCSYANVVYEPIMPQWNFDGVFPKIIYKNYYDTVSDFIYAVIFI</sequence>
<dbReference type="AlphaFoldDB" id="A0AAU9ITQ8"/>
<name>A0AAU9ITQ8_9CILI</name>
<protein>
    <submittedName>
        <fullName evidence="1">Uncharacterized protein</fullName>
    </submittedName>
</protein>
<proteinExistence type="predicted"/>